<feature type="region of interest" description="Disordered" evidence="1">
    <location>
        <begin position="515"/>
        <end position="550"/>
    </location>
</feature>
<dbReference type="AlphaFoldDB" id="A0A1X0P203"/>
<feature type="region of interest" description="Disordered" evidence="1">
    <location>
        <begin position="233"/>
        <end position="267"/>
    </location>
</feature>
<dbReference type="Proteomes" id="UP000192257">
    <property type="component" value="Unassembled WGS sequence"/>
</dbReference>
<dbReference type="RefSeq" id="XP_028885023.1">
    <property type="nucleotide sequence ID" value="XM_029023827.1"/>
</dbReference>
<reference evidence="2 3" key="1">
    <citation type="submission" date="2017-03" db="EMBL/GenBank/DDBJ databases">
        <title>An alternative strategy for trypanosome survival in the mammalian bloodstream revealed through genome and transcriptome analysis of the ubiquitous bovine parasite Trypanosoma (Megatrypanum) theileri.</title>
        <authorList>
            <person name="Kelly S."/>
            <person name="Ivens A."/>
            <person name="Mott A."/>
            <person name="O'Neill E."/>
            <person name="Emms D."/>
            <person name="Macleod O."/>
            <person name="Voorheis P."/>
            <person name="Matthews J."/>
            <person name="Matthews K."/>
            <person name="Carrington M."/>
        </authorList>
    </citation>
    <scope>NUCLEOTIDE SEQUENCE [LARGE SCALE GENOMIC DNA]</scope>
    <source>
        <strain evidence="2">Edinburgh</strain>
    </source>
</reference>
<comment type="caution">
    <text evidence="2">The sequence shown here is derived from an EMBL/GenBank/DDBJ whole genome shotgun (WGS) entry which is preliminary data.</text>
</comment>
<evidence type="ECO:0000256" key="1">
    <source>
        <dbReference type="SAM" id="MobiDB-lite"/>
    </source>
</evidence>
<sequence length="644" mass="72879">MLFRRWAGSVLFNRHRSRRGSVRALEELRKMAILEAAADKPTYERAVGNSSSSSSSLSSSLISSTISSSSRGNTAALQSLEEAVEATRVRLSTTGGRSGSVVTFTSSSSSSSALRANSLSHFMSECRRLRREIGEAREAQNRRFLRESLRTFWTENADAALTCCALLRGRDFGFVAGFGLVDDDLHVGFASLQLALHCVMQEKSTCSCMDMMLSLHYMARELDYLEKRGRKGNTLRESNKHPWKQQGQEREEDAMKNKKKESKECINKTGNEDGFSYVNPGTMEITLEEFLKFRRVLTTLGMERIHFFFLERGTSGRVLGSAEDALHALEFLALVKVRDADETARVLVEDRGERLCSSGNQYIVTSLFRHISNNYRELKFTSIVHTFRLLRVFLPILCPPPPEERSCEDPTNLISRSKPMMNSVHTFNSGAAQFMHGSRESREWKTQRETVDRILWKLCVGMQRKDSFFVNPFHFVQIMATLSRIPPHLLSRVPRPKRQTLRGFETLLTGNLSESSLSATTTTTTTTTIEEEEEEEERKEGGRSNSIDGRTPQITEEVWEYMVAKACIFIPSLTSAQRRRVCSGLRIAILSRENCFARNSQESGKETSSLSPAEKLLLPMVHELCQYPEDYQVAMLNRLPGKQD</sequence>
<feature type="compositionally biased region" description="Basic and acidic residues" evidence="1">
    <location>
        <begin position="247"/>
        <end position="266"/>
    </location>
</feature>
<name>A0A1X0P203_9TRYP</name>
<dbReference type="VEuPathDB" id="TriTrypDB:TM35_000073810"/>
<dbReference type="GeneID" id="39983607"/>
<proteinExistence type="predicted"/>
<dbReference type="EMBL" id="NBCO01000007">
    <property type="protein sequence ID" value="ORC90957.1"/>
    <property type="molecule type" value="Genomic_DNA"/>
</dbReference>
<gene>
    <name evidence="2" type="ORF">TM35_000073810</name>
</gene>
<keyword evidence="3" id="KW-1185">Reference proteome</keyword>
<dbReference type="OrthoDB" id="272991at2759"/>
<evidence type="ECO:0000313" key="3">
    <source>
        <dbReference type="Proteomes" id="UP000192257"/>
    </source>
</evidence>
<organism evidence="2 3">
    <name type="scientific">Trypanosoma theileri</name>
    <dbReference type="NCBI Taxonomy" id="67003"/>
    <lineage>
        <taxon>Eukaryota</taxon>
        <taxon>Discoba</taxon>
        <taxon>Euglenozoa</taxon>
        <taxon>Kinetoplastea</taxon>
        <taxon>Metakinetoplastina</taxon>
        <taxon>Trypanosomatida</taxon>
        <taxon>Trypanosomatidae</taxon>
        <taxon>Trypanosoma</taxon>
    </lineage>
</organism>
<protein>
    <submittedName>
        <fullName evidence="2">Uncharacterized protein</fullName>
    </submittedName>
</protein>
<evidence type="ECO:0000313" key="2">
    <source>
        <dbReference type="EMBL" id="ORC90957.1"/>
    </source>
</evidence>
<accession>A0A1X0P203</accession>